<comment type="caution">
    <text evidence="1">The sequence shown here is derived from an EMBL/GenBank/DDBJ whole genome shotgun (WGS) entry which is preliminary data.</text>
</comment>
<dbReference type="RefSeq" id="WP_213656139.1">
    <property type="nucleotide sequence ID" value="NZ_BOSL01000015.1"/>
</dbReference>
<gene>
    <name evidence="1" type="ORF">J42TS3_40860</name>
</gene>
<protein>
    <recommendedName>
        <fullName evidence="3">Transposase</fullName>
    </recommendedName>
</protein>
<dbReference type="InterPro" id="IPR058705">
    <property type="entry name" value="A_ENA"/>
</dbReference>
<evidence type="ECO:0008006" key="3">
    <source>
        <dbReference type="Google" id="ProtNLM"/>
    </source>
</evidence>
<sequence>MSMPTIPEENFRPTFSEAVIDLFESIALEEIALSHLINAEAEKVQAFVGKRLDFPTRPTNGQIVKLNQSVTKLMDTIVMKEWLLLKKLENVMELSEEIEHEFEE</sequence>
<dbReference type="Pfam" id="PF26595">
    <property type="entry name" value="A_ENA"/>
    <property type="match status" value="1"/>
</dbReference>
<evidence type="ECO:0000313" key="2">
    <source>
        <dbReference type="Proteomes" id="UP000679992"/>
    </source>
</evidence>
<organism evidence="1 2">
    <name type="scientific">Paenibacillus vini</name>
    <dbReference type="NCBI Taxonomy" id="1476024"/>
    <lineage>
        <taxon>Bacteria</taxon>
        <taxon>Bacillati</taxon>
        <taxon>Bacillota</taxon>
        <taxon>Bacilli</taxon>
        <taxon>Bacillales</taxon>
        <taxon>Paenibacillaceae</taxon>
        <taxon>Paenibacillus</taxon>
    </lineage>
</organism>
<evidence type="ECO:0000313" key="1">
    <source>
        <dbReference type="EMBL" id="GIP55051.1"/>
    </source>
</evidence>
<dbReference type="EMBL" id="BOSL01000015">
    <property type="protein sequence ID" value="GIP55051.1"/>
    <property type="molecule type" value="Genomic_DNA"/>
</dbReference>
<reference evidence="1 2" key="1">
    <citation type="submission" date="2021-03" db="EMBL/GenBank/DDBJ databases">
        <title>Antimicrobial resistance genes in bacteria isolated from Japanese honey, and their potential for conferring macrolide and lincosamide resistance in the American foulbrood pathogen Paenibacillus larvae.</title>
        <authorList>
            <person name="Okamoto M."/>
            <person name="Kumagai M."/>
            <person name="Kanamori H."/>
            <person name="Takamatsu D."/>
        </authorList>
    </citation>
    <scope>NUCLEOTIDE SEQUENCE [LARGE SCALE GENOMIC DNA]</scope>
    <source>
        <strain evidence="1 2">J42TS3</strain>
    </source>
</reference>
<dbReference type="Proteomes" id="UP000679992">
    <property type="component" value="Unassembled WGS sequence"/>
</dbReference>
<name>A0ABQ4MGC9_9BACL</name>
<keyword evidence="2" id="KW-1185">Reference proteome</keyword>
<accession>A0ABQ4MGC9</accession>
<proteinExistence type="predicted"/>